<dbReference type="InterPro" id="IPR044730">
    <property type="entry name" value="RNase_H-like_dom_plant"/>
</dbReference>
<accession>A0ABR0UVD2</accession>
<dbReference type="Pfam" id="PF13966">
    <property type="entry name" value="zf-RVT"/>
    <property type="match status" value="1"/>
</dbReference>
<keyword evidence="4" id="KW-1185">Reference proteome</keyword>
<dbReference type="InterPro" id="IPR026960">
    <property type="entry name" value="RVT-Znf"/>
</dbReference>
<evidence type="ECO:0000313" key="3">
    <source>
        <dbReference type="EMBL" id="KAK6126239.1"/>
    </source>
</evidence>
<feature type="domain" description="Reverse transcriptase zinc-binding" evidence="2">
    <location>
        <begin position="64"/>
        <end position="149"/>
    </location>
</feature>
<evidence type="ECO:0000259" key="1">
    <source>
        <dbReference type="Pfam" id="PF13456"/>
    </source>
</evidence>
<comment type="caution">
    <text evidence="3">The sequence shown here is derived from an EMBL/GenBank/DDBJ whole genome shotgun (WGS) entry which is preliminary data.</text>
</comment>
<dbReference type="InterPro" id="IPR012337">
    <property type="entry name" value="RNaseH-like_sf"/>
</dbReference>
<dbReference type="SUPFAM" id="SSF53098">
    <property type="entry name" value="Ribonuclease H-like"/>
    <property type="match status" value="1"/>
</dbReference>
<name>A0ABR0UVD2_REHGL</name>
<dbReference type="Pfam" id="PF13456">
    <property type="entry name" value="RVT_3"/>
    <property type="match status" value="1"/>
</dbReference>
<evidence type="ECO:0000259" key="2">
    <source>
        <dbReference type="Pfam" id="PF13966"/>
    </source>
</evidence>
<gene>
    <name evidence="3" type="ORF">DH2020_040011</name>
</gene>
<feature type="domain" description="RNase H type-1" evidence="1">
    <location>
        <begin position="259"/>
        <end position="380"/>
    </location>
</feature>
<dbReference type="PANTHER" id="PTHR47074:SF54">
    <property type="entry name" value="RNASE H TYPE-1 DOMAIN-CONTAINING PROTEIN"/>
    <property type="match status" value="1"/>
</dbReference>
<dbReference type="CDD" id="cd06222">
    <property type="entry name" value="RNase_H_like"/>
    <property type="match status" value="1"/>
</dbReference>
<dbReference type="EMBL" id="JABTTQ020002057">
    <property type="protein sequence ID" value="KAK6126239.1"/>
    <property type="molecule type" value="Genomic_DNA"/>
</dbReference>
<sequence length="407" mass="46959">MNMHLHSLTVNELFIPGCSQWDVELLEELFCERDVKQILSISLSNSCCDDVRVWHFDKKGRYLVKSGYRLAINLTGNSRPMGNQHWSNLWSLNIPPKVQHFVWRICRDCLPTRDNLTRRHIQVEICCVICRNHIENCWHLFVDCQFAQECMTAIGVDSYVKEWARTAESFEELMVKCLAHKDKGPISKFVMMLWSIWRQMNEILWNNAKKSLVGTVRIAECVLKEWLKFKCRNEAESATTIDRNMVQWTKPSNTWMKCNVDAAICCKKNATGIGMIIRDDVGVFVVARTFWVQGIYEVREAEALGVREALSWIRSLRLSKVVIETDAKYVVDGLLSSVMGDSEFDTILYECRKLLQGEPDLSVGFVRRGGNKVAHRLAKESFSFDSPFVWSDPPPCIVKLILDDVSY</sequence>
<reference evidence="3 4" key="1">
    <citation type="journal article" date="2021" name="Comput. Struct. Biotechnol. J.">
        <title>De novo genome assembly of the potent medicinal plant Rehmannia glutinosa using nanopore technology.</title>
        <authorList>
            <person name="Ma L."/>
            <person name="Dong C."/>
            <person name="Song C."/>
            <person name="Wang X."/>
            <person name="Zheng X."/>
            <person name="Niu Y."/>
            <person name="Chen S."/>
            <person name="Feng W."/>
        </authorList>
    </citation>
    <scope>NUCLEOTIDE SEQUENCE [LARGE SCALE GENOMIC DNA]</scope>
    <source>
        <strain evidence="3">DH-2019</strain>
    </source>
</reference>
<dbReference type="PANTHER" id="PTHR47074">
    <property type="entry name" value="BNAC02G40300D PROTEIN"/>
    <property type="match status" value="1"/>
</dbReference>
<protein>
    <submittedName>
        <fullName evidence="3">Uncharacterized protein</fullName>
    </submittedName>
</protein>
<dbReference type="Proteomes" id="UP001318860">
    <property type="component" value="Unassembled WGS sequence"/>
</dbReference>
<organism evidence="3 4">
    <name type="scientific">Rehmannia glutinosa</name>
    <name type="common">Chinese foxglove</name>
    <dbReference type="NCBI Taxonomy" id="99300"/>
    <lineage>
        <taxon>Eukaryota</taxon>
        <taxon>Viridiplantae</taxon>
        <taxon>Streptophyta</taxon>
        <taxon>Embryophyta</taxon>
        <taxon>Tracheophyta</taxon>
        <taxon>Spermatophyta</taxon>
        <taxon>Magnoliopsida</taxon>
        <taxon>eudicotyledons</taxon>
        <taxon>Gunneridae</taxon>
        <taxon>Pentapetalae</taxon>
        <taxon>asterids</taxon>
        <taxon>lamiids</taxon>
        <taxon>Lamiales</taxon>
        <taxon>Orobanchaceae</taxon>
        <taxon>Rehmannieae</taxon>
        <taxon>Rehmannia</taxon>
    </lineage>
</organism>
<evidence type="ECO:0000313" key="4">
    <source>
        <dbReference type="Proteomes" id="UP001318860"/>
    </source>
</evidence>
<dbReference type="InterPro" id="IPR002156">
    <property type="entry name" value="RNaseH_domain"/>
</dbReference>
<dbReference type="InterPro" id="IPR052929">
    <property type="entry name" value="RNase_H-like_EbsB-rel"/>
</dbReference>
<dbReference type="Gene3D" id="3.30.420.10">
    <property type="entry name" value="Ribonuclease H-like superfamily/Ribonuclease H"/>
    <property type="match status" value="1"/>
</dbReference>
<dbReference type="InterPro" id="IPR036397">
    <property type="entry name" value="RNaseH_sf"/>
</dbReference>
<proteinExistence type="predicted"/>